<keyword evidence="1" id="KW-0175">Coiled coil</keyword>
<gene>
    <name evidence="3" type="ORF">RF55_8609</name>
</gene>
<evidence type="ECO:0000313" key="3">
    <source>
        <dbReference type="EMBL" id="KMQ91510.1"/>
    </source>
</evidence>
<feature type="region of interest" description="Disordered" evidence="2">
    <location>
        <begin position="1"/>
        <end position="47"/>
    </location>
</feature>
<feature type="region of interest" description="Disordered" evidence="2">
    <location>
        <begin position="380"/>
        <end position="406"/>
    </location>
</feature>
<feature type="region of interest" description="Disordered" evidence="2">
    <location>
        <begin position="437"/>
        <end position="481"/>
    </location>
</feature>
<name>A0A0J7NG13_LASNI</name>
<comment type="caution">
    <text evidence="3">The sequence shown here is derived from an EMBL/GenBank/DDBJ whole genome shotgun (WGS) entry which is preliminary data.</text>
</comment>
<protein>
    <submittedName>
        <fullName evidence="3">Cellular nucleic acid-binding protein</fullName>
    </submittedName>
</protein>
<accession>A0A0J7NG13</accession>
<feature type="compositionally biased region" description="Basic and acidic residues" evidence="2">
    <location>
        <begin position="456"/>
        <end position="465"/>
    </location>
</feature>
<evidence type="ECO:0000256" key="2">
    <source>
        <dbReference type="SAM" id="MobiDB-lite"/>
    </source>
</evidence>
<dbReference type="EMBL" id="LBMM01005445">
    <property type="protein sequence ID" value="KMQ91510.1"/>
    <property type="molecule type" value="Genomic_DNA"/>
</dbReference>
<feature type="coiled-coil region" evidence="1">
    <location>
        <begin position="257"/>
        <end position="319"/>
    </location>
</feature>
<sequence>MDMNIEEERDLPAQGDGPPRTRRGGDTVPVPPSSSSNDGPAVGSTASPAAELAIASTSGLVEWTATTSGVSVTVSSELVRCPVIRLTRVDESEVFQFPLPPEKPESRVKQAVPFGSPPATRWAQSSSIEISDEEDAPGPSTRKRKMKSASMNRAARGDRAKRGRPPTTGEWVNLSKAKAEYVALKEREIELDEIENILDPSRLPKWTRAKQNLPTVGELRGQFANTMSPEIRKGTAPLFLFLEKLSDKSTGISGRIAHELRVNIRKLEAAIAELSDRALQDQRDFMHQRTAKDYLRKSVERLEGKLSVARTEIESLRVSSSSFSVHSPPHKKVKCSIKDVGTQIEVGEMDSLDPVNVPLPVSPALVRRETVDRGCSPVWKTDVSAIPPSTTGGLGKSGAGVSSSGNRDLTALEQSLLDHIETLFAQRDSIQEDINRIKKGLESPRRGSLPSAVEGGSRDPKALTDKKKRKKKRNGGSEEVWPLPRPLLILSHRWTPVIGRRARGMALRELTSSTGPLPHDRGKDLRNGAKDDRVTATQLAREASVTELRGNKDTRKLKPRPPTTAVVSVTIKPGVKLSYRDVMVEARSKIDLTKLGIINSRLRQSVTEGILIQIPGKDRDVKADDLANRMDAILGERGVIIGRPSKCAELRIREIDVSVSPNEVVEEIAKIGGCRKGDVQIGRIRNAPYGQDSVWVRCPALAARRKEQEDEFEGDEEEWVQGSSRILSRTFY</sequence>
<reference evidence="3 4" key="1">
    <citation type="submission" date="2015-04" db="EMBL/GenBank/DDBJ databases">
        <title>Lasius niger genome sequencing.</title>
        <authorList>
            <person name="Konorov E.A."/>
            <person name="Nikitin M.A."/>
            <person name="Kirill M.V."/>
            <person name="Chang P."/>
        </authorList>
    </citation>
    <scope>NUCLEOTIDE SEQUENCE [LARGE SCALE GENOMIC DNA]</scope>
    <source>
        <tissue evidence="3">Whole</tissue>
    </source>
</reference>
<proteinExistence type="predicted"/>
<dbReference type="Proteomes" id="UP000036403">
    <property type="component" value="Unassembled WGS sequence"/>
</dbReference>
<feature type="region of interest" description="Disordered" evidence="2">
    <location>
        <begin position="97"/>
        <end position="170"/>
    </location>
</feature>
<organism evidence="3 4">
    <name type="scientific">Lasius niger</name>
    <name type="common">Black garden ant</name>
    <dbReference type="NCBI Taxonomy" id="67767"/>
    <lineage>
        <taxon>Eukaryota</taxon>
        <taxon>Metazoa</taxon>
        <taxon>Ecdysozoa</taxon>
        <taxon>Arthropoda</taxon>
        <taxon>Hexapoda</taxon>
        <taxon>Insecta</taxon>
        <taxon>Pterygota</taxon>
        <taxon>Neoptera</taxon>
        <taxon>Endopterygota</taxon>
        <taxon>Hymenoptera</taxon>
        <taxon>Apocrita</taxon>
        <taxon>Aculeata</taxon>
        <taxon>Formicoidea</taxon>
        <taxon>Formicidae</taxon>
        <taxon>Formicinae</taxon>
        <taxon>Lasius</taxon>
        <taxon>Lasius</taxon>
    </lineage>
</organism>
<dbReference type="OrthoDB" id="7490362at2759"/>
<evidence type="ECO:0000313" key="4">
    <source>
        <dbReference type="Proteomes" id="UP000036403"/>
    </source>
</evidence>
<evidence type="ECO:0000256" key="1">
    <source>
        <dbReference type="SAM" id="Coils"/>
    </source>
</evidence>
<dbReference type="AlphaFoldDB" id="A0A0J7NG13"/>
<dbReference type="PaxDb" id="67767-A0A0J7NG13"/>
<keyword evidence="4" id="KW-1185">Reference proteome</keyword>